<dbReference type="Proteomes" id="UP001500101">
    <property type="component" value="Unassembled WGS sequence"/>
</dbReference>
<dbReference type="CDD" id="cd07814">
    <property type="entry name" value="SRPBCC_CalC_Aha1-like"/>
    <property type="match status" value="1"/>
</dbReference>
<evidence type="ECO:0000313" key="4">
    <source>
        <dbReference type="Proteomes" id="UP001500101"/>
    </source>
</evidence>
<dbReference type="Pfam" id="PF08327">
    <property type="entry name" value="AHSA1"/>
    <property type="match status" value="1"/>
</dbReference>
<dbReference type="InterPro" id="IPR023393">
    <property type="entry name" value="START-like_dom_sf"/>
</dbReference>
<dbReference type="RefSeq" id="WP_344674642.1">
    <property type="nucleotide sequence ID" value="NZ_BAAAZI010000008.1"/>
</dbReference>
<dbReference type="Gene3D" id="3.30.530.20">
    <property type="match status" value="1"/>
</dbReference>
<reference evidence="4" key="1">
    <citation type="journal article" date="2019" name="Int. J. Syst. Evol. Microbiol.">
        <title>The Global Catalogue of Microorganisms (GCM) 10K type strain sequencing project: providing services to taxonomists for standard genome sequencing and annotation.</title>
        <authorList>
            <consortium name="The Broad Institute Genomics Platform"/>
            <consortium name="The Broad Institute Genome Sequencing Center for Infectious Disease"/>
            <person name="Wu L."/>
            <person name="Ma J."/>
        </authorList>
    </citation>
    <scope>NUCLEOTIDE SEQUENCE [LARGE SCALE GENOMIC DNA]</scope>
    <source>
        <strain evidence="4">JCM 16704</strain>
    </source>
</reference>
<accession>A0ABP7YTK5</accession>
<comment type="caution">
    <text evidence="3">The sequence shown here is derived from an EMBL/GenBank/DDBJ whole genome shotgun (WGS) entry which is preliminary data.</text>
</comment>
<evidence type="ECO:0000256" key="1">
    <source>
        <dbReference type="ARBA" id="ARBA00006817"/>
    </source>
</evidence>
<organism evidence="3 4">
    <name type="scientific">Sphingobacterium kyonggiense</name>
    <dbReference type="NCBI Taxonomy" id="714075"/>
    <lineage>
        <taxon>Bacteria</taxon>
        <taxon>Pseudomonadati</taxon>
        <taxon>Bacteroidota</taxon>
        <taxon>Sphingobacteriia</taxon>
        <taxon>Sphingobacteriales</taxon>
        <taxon>Sphingobacteriaceae</taxon>
        <taxon>Sphingobacterium</taxon>
    </lineage>
</organism>
<comment type="similarity">
    <text evidence="1">Belongs to the AHA1 family.</text>
</comment>
<keyword evidence="4" id="KW-1185">Reference proteome</keyword>
<dbReference type="EMBL" id="BAAAZI010000008">
    <property type="protein sequence ID" value="GAA4141088.1"/>
    <property type="molecule type" value="Genomic_DNA"/>
</dbReference>
<evidence type="ECO:0000313" key="3">
    <source>
        <dbReference type="EMBL" id="GAA4141088.1"/>
    </source>
</evidence>
<dbReference type="InterPro" id="IPR013538">
    <property type="entry name" value="ASHA1/2-like_C"/>
</dbReference>
<name>A0ABP7YTK5_9SPHI</name>
<proteinExistence type="inferred from homology"/>
<protein>
    <recommendedName>
        <fullName evidence="2">Activator of Hsp90 ATPase homologue 1/2-like C-terminal domain-containing protein</fullName>
    </recommendedName>
</protein>
<sequence>MENANNYQFNIQGKELTIQREFNGTLAQVWRAYTDSEILDLWWAPKPWKCNTKSQDFRVGGRWLYAMVGPENEEHWATFIYDQIENESLFSGKDAFTDSEGNENKDMPASHWKITFEGNVDNTIVRNYCSYESEDILQQFLDMGFKEGYESGMSNLDNLLKNGI</sequence>
<dbReference type="SUPFAM" id="SSF55961">
    <property type="entry name" value="Bet v1-like"/>
    <property type="match status" value="1"/>
</dbReference>
<evidence type="ECO:0000259" key="2">
    <source>
        <dbReference type="Pfam" id="PF08327"/>
    </source>
</evidence>
<feature type="domain" description="Activator of Hsp90 ATPase homologue 1/2-like C-terminal" evidence="2">
    <location>
        <begin position="26"/>
        <end position="160"/>
    </location>
</feature>
<gene>
    <name evidence="3" type="ORF">GCM10022216_20760</name>
</gene>